<dbReference type="PANTHER" id="PTHR12526">
    <property type="entry name" value="GLYCOSYLTRANSFERASE"/>
    <property type="match status" value="1"/>
</dbReference>
<gene>
    <name evidence="2" type="ORF">COT80_03605</name>
</gene>
<proteinExistence type="predicted"/>
<sequence length="347" mass="40209">MVVCYFGLYNQNYSRNKILINGLRKNQVEVIECHSNKKGLAKFWDLIVQHNKIRNQYDVMVVGFPGQLSMILARFVTSKPIVFDAFLSFYDSMVFDRKIHSPNSLKALYFWFIDWLSCLLANKILLDTNEHIKYFVKTFNINKSKFHRIFIGADETIFYPREKNNKEDKFVIHFHGTYIPLQGIKYIIDAANILKNENIVFNLIGSGQQFKEMEKYITDLKINNINLTKFVPIEEVAEYISKSDMCLGIFGDTDKAKRVIPNKLYECIAMKKPVLTASSDAILEKFDNYDNILLCNIADSNDLAAKILELKNNHDLLDKIAENGYSLFTKEFSSEVLGKKLIDIIKQ</sequence>
<name>A0A2H0W379_9BACT</name>
<evidence type="ECO:0000259" key="1">
    <source>
        <dbReference type="Pfam" id="PF00534"/>
    </source>
</evidence>
<dbReference type="SUPFAM" id="SSF53756">
    <property type="entry name" value="UDP-Glycosyltransferase/glycogen phosphorylase"/>
    <property type="match status" value="1"/>
</dbReference>
<evidence type="ECO:0000313" key="2">
    <source>
        <dbReference type="EMBL" id="PIS05825.1"/>
    </source>
</evidence>
<feature type="domain" description="Glycosyl transferase family 1" evidence="1">
    <location>
        <begin position="161"/>
        <end position="325"/>
    </location>
</feature>
<accession>A0A2H0W379</accession>
<evidence type="ECO:0000313" key="3">
    <source>
        <dbReference type="Proteomes" id="UP000229056"/>
    </source>
</evidence>
<dbReference type="Proteomes" id="UP000229056">
    <property type="component" value="Unassembled WGS sequence"/>
</dbReference>
<dbReference type="InterPro" id="IPR001296">
    <property type="entry name" value="Glyco_trans_1"/>
</dbReference>
<dbReference type="AlphaFoldDB" id="A0A2H0W379"/>
<dbReference type="GO" id="GO:0016757">
    <property type="term" value="F:glycosyltransferase activity"/>
    <property type="evidence" value="ECO:0007669"/>
    <property type="project" value="InterPro"/>
</dbReference>
<reference evidence="3" key="1">
    <citation type="submission" date="2017-09" db="EMBL/GenBank/DDBJ databases">
        <title>Depth-based differentiation of microbial function through sediment-hosted aquifers and enrichment of novel symbionts in the deep terrestrial subsurface.</title>
        <authorList>
            <person name="Probst A.J."/>
            <person name="Ladd B."/>
            <person name="Jarett J.K."/>
            <person name="Geller-Mcgrath D.E."/>
            <person name="Sieber C.M.K."/>
            <person name="Emerson J.B."/>
            <person name="Anantharaman K."/>
            <person name="Thomas B.C."/>
            <person name="Malmstrom R."/>
            <person name="Stieglmeier M."/>
            <person name="Klingl A."/>
            <person name="Woyke T."/>
            <person name="Ryan C.M."/>
            <person name="Banfield J.F."/>
        </authorList>
    </citation>
    <scope>NUCLEOTIDE SEQUENCE [LARGE SCALE GENOMIC DNA]</scope>
</reference>
<dbReference type="EMBL" id="PEZY01000012">
    <property type="protein sequence ID" value="PIS05825.1"/>
    <property type="molecule type" value="Genomic_DNA"/>
</dbReference>
<protein>
    <recommendedName>
        <fullName evidence="1">Glycosyl transferase family 1 domain-containing protein</fullName>
    </recommendedName>
</protein>
<dbReference type="Pfam" id="PF00534">
    <property type="entry name" value="Glycos_transf_1"/>
    <property type="match status" value="1"/>
</dbReference>
<comment type="caution">
    <text evidence="2">The sequence shown here is derived from an EMBL/GenBank/DDBJ whole genome shotgun (WGS) entry which is preliminary data.</text>
</comment>
<dbReference type="Gene3D" id="3.40.50.2000">
    <property type="entry name" value="Glycogen Phosphorylase B"/>
    <property type="match status" value="2"/>
</dbReference>
<organism evidence="2 3">
    <name type="scientific">Candidatus Buchananbacteria bacterium CG10_big_fil_rev_8_21_14_0_10_33_19</name>
    <dbReference type="NCBI Taxonomy" id="1974525"/>
    <lineage>
        <taxon>Bacteria</taxon>
        <taxon>Candidatus Buchananiibacteriota</taxon>
    </lineage>
</organism>